<dbReference type="SMART" id="SM00342">
    <property type="entry name" value="HTH_ARAC"/>
    <property type="match status" value="1"/>
</dbReference>
<reference evidence="6" key="1">
    <citation type="journal article" date="2014" name="Int. J. Syst. Evol. Microbiol.">
        <title>Complete genome sequence of Corynebacterium casei LMG S-19264T (=DSM 44701T), isolated from a smear-ripened cheese.</title>
        <authorList>
            <consortium name="US DOE Joint Genome Institute (JGI-PGF)"/>
            <person name="Walter F."/>
            <person name="Albersmeier A."/>
            <person name="Kalinowski J."/>
            <person name="Ruckert C."/>
        </authorList>
    </citation>
    <scope>NUCLEOTIDE SEQUENCE</scope>
    <source>
        <strain evidence="6">CGMCC 1.12919</strain>
    </source>
</reference>
<dbReference type="PROSITE" id="PS01124">
    <property type="entry name" value="HTH_ARAC_FAMILY_2"/>
    <property type="match status" value="1"/>
</dbReference>
<dbReference type="InterPro" id="IPR050204">
    <property type="entry name" value="AraC_XylS_family_regulators"/>
</dbReference>
<protein>
    <recommendedName>
        <fullName evidence="5">HTH araC/xylS-type domain-containing protein</fullName>
    </recommendedName>
</protein>
<keyword evidence="1" id="KW-0805">Transcription regulation</keyword>
<evidence type="ECO:0000259" key="5">
    <source>
        <dbReference type="PROSITE" id="PS01124"/>
    </source>
</evidence>
<name>A0A916X815_9HYPH</name>
<dbReference type="PANTHER" id="PTHR46796">
    <property type="entry name" value="HTH-TYPE TRANSCRIPTIONAL ACTIVATOR RHAS-RELATED"/>
    <property type="match status" value="1"/>
</dbReference>
<dbReference type="InterPro" id="IPR009057">
    <property type="entry name" value="Homeodomain-like_sf"/>
</dbReference>
<dbReference type="Gene3D" id="1.10.10.60">
    <property type="entry name" value="Homeodomain-like"/>
    <property type="match status" value="2"/>
</dbReference>
<dbReference type="PRINTS" id="PR00032">
    <property type="entry name" value="HTHARAC"/>
</dbReference>
<dbReference type="AlphaFoldDB" id="A0A916X815"/>
<evidence type="ECO:0000256" key="3">
    <source>
        <dbReference type="ARBA" id="ARBA00023163"/>
    </source>
</evidence>
<proteinExistence type="predicted"/>
<gene>
    <name evidence="6" type="ORF">GCM10010994_01330</name>
</gene>
<dbReference type="Pfam" id="PF12833">
    <property type="entry name" value="HTH_18"/>
    <property type="match status" value="1"/>
</dbReference>
<comment type="caution">
    <text evidence="6">The sequence shown here is derived from an EMBL/GenBank/DDBJ whole genome shotgun (WGS) entry which is preliminary data.</text>
</comment>
<dbReference type="RefSeq" id="WP_308424350.1">
    <property type="nucleotide sequence ID" value="NZ_BMGG01000001.1"/>
</dbReference>
<evidence type="ECO:0000256" key="4">
    <source>
        <dbReference type="SAM" id="MobiDB-lite"/>
    </source>
</evidence>
<evidence type="ECO:0000313" key="6">
    <source>
        <dbReference type="EMBL" id="GGC45946.1"/>
    </source>
</evidence>
<dbReference type="PROSITE" id="PS00041">
    <property type="entry name" value="HTH_ARAC_FAMILY_1"/>
    <property type="match status" value="1"/>
</dbReference>
<evidence type="ECO:0000313" key="7">
    <source>
        <dbReference type="Proteomes" id="UP000637002"/>
    </source>
</evidence>
<dbReference type="GO" id="GO:0043565">
    <property type="term" value="F:sequence-specific DNA binding"/>
    <property type="evidence" value="ECO:0007669"/>
    <property type="project" value="InterPro"/>
</dbReference>
<dbReference type="Proteomes" id="UP000637002">
    <property type="component" value="Unassembled WGS sequence"/>
</dbReference>
<reference evidence="6" key="2">
    <citation type="submission" date="2020-09" db="EMBL/GenBank/DDBJ databases">
        <authorList>
            <person name="Sun Q."/>
            <person name="Zhou Y."/>
        </authorList>
    </citation>
    <scope>NUCLEOTIDE SEQUENCE</scope>
    <source>
        <strain evidence="6">CGMCC 1.12919</strain>
    </source>
</reference>
<feature type="compositionally biased region" description="Low complexity" evidence="4">
    <location>
        <begin position="50"/>
        <end position="66"/>
    </location>
</feature>
<dbReference type="InterPro" id="IPR018060">
    <property type="entry name" value="HTH_AraC"/>
</dbReference>
<dbReference type="GO" id="GO:0003700">
    <property type="term" value="F:DNA-binding transcription factor activity"/>
    <property type="evidence" value="ECO:0007669"/>
    <property type="project" value="InterPro"/>
</dbReference>
<feature type="region of interest" description="Disordered" evidence="4">
    <location>
        <begin position="1"/>
        <end position="66"/>
    </location>
</feature>
<dbReference type="SUPFAM" id="SSF46689">
    <property type="entry name" value="Homeodomain-like"/>
    <property type="match status" value="2"/>
</dbReference>
<sequence length="197" mass="21160">MLNPDGPPAASTDRSSASDPPKSAPGDRMPLAANAPRSIPPARTARRSGRASSAAPRRLADPSRAAGGEIAPVNALPNWRLKRITAYVDEHIGEPLPLLDLAKTAGLSRMYFAAQFRAATGLRPHEYVLRRRLDHAQGLLARTAEPIVAIALSVGFHTQAHFTTVFKRFVGETPAQWRALNRPHDIGGRAATSAKLD</sequence>
<feature type="domain" description="HTH araC/xylS-type" evidence="5">
    <location>
        <begin position="82"/>
        <end position="180"/>
    </location>
</feature>
<dbReference type="PANTHER" id="PTHR46796:SF14">
    <property type="entry name" value="TRANSCRIPTIONAL REGULATORY PROTEIN"/>
    <property type="match status" value="1"/>
</dbReference>
<dbReference type="InterPro" id="IPR020449">
    <property type="entry name" value="Tscrpt_reg_AraC-type_HTH"/>
</dbReference>
<keyword evidence="7" id="KW-1185">Reference proteome</keyword>
<dbReference type="InterPro" id="IPR018062">
    <property type="entry name" value="HTH_AraC-typ_CS"/>
</dbReference>
<evidence type="ECO:0000256" key="1">
    <source>
        <dbReference type="ARBA" id="ARBA00023015"/>
    </source>
</evidence>
<organism evidence="6 7">
    <name type="scientific">Chelatococcus reniformis</name>
    <dbReference type="NCBI Taxonomy" id="1494448"/>
    <lineage>
        <taxon>Bacteria</taxon>
        <taxon>Pseudomonadati</taxon>
        <taxon>Pseudomonadota</taxon>
        <taxon>Alphaproteobacteria</taxon>
        <taxon>Hyphomicrobiales</taxon>
        <taxon>Chelatococcaceae</taxon>
        <taxon>Chelatococcus</taxon>
    </lineage>
</organism>
<dbReference type="EMBL" id="BMGG01000001">
    <property type="protein sequence ID" value="GGC45946.1"/>
    <property type="molecule type" value="Genomic_DNA"/>
</dbReference>
<keyword evidence="3" id="KW-0804">Transcription</keyword>
<accession>A0A916X815</accession>
<evidence type="ECO:0000256" key="2">
    <source>
        <dbReference type="ARBA" id="ARBA00023125"/>
    </source>
</evidence>
<keyword evidence="2" id="KW-0238">DNA-binding</keyword>